<organism evidence="1 2">
    <name type="scientific">Trichothecium roseum</name>
    <dbReference type="NCBI Taxonomy" id="47278"/>
    <lineage>
        <taxon>Eukaryota</taxon>
        <taxon>Fungi</taxon>
        <taxon>Dikarya</taxon>
        <taxon>Ascomycota</taxon>
        <taxon>Pezizomycotina</taxon>
        <taxon>Sordariomycetes</taxon>
        <taxon>Hypocreomycetidae</taxon>
        <taxon>Hypocreales</taxon>
        <taxon>Hypocreales incertae sedis</taxon>
        <taxon>Trichothecium</taxon>
    </lineage>
</organism>
<proteinExistence type="predicted"/>
<accession>A0ACC0URB3</accession>
<name>A0ACC0URB3_9HYPO</name>
<dbReference type="EMBL" id="CM047948">
    <property type="protein sequence ID" value="KAI9896280.1"/>
    <property type="molecule type" value="Genomic_DNA"/>
</dbReference>
<sequence length="155" mass="17338">MNRLGPLTRNILGHPTRAAPLCPTRLRLRTVVRAYASSSSPSSSPDPLSPRGKRATDVESTKSGGAAPAPGAAGAKTKKRGPGEAKEKREKDKKEREKEEYRRKYKDLRFRWLTGIIAMPILLVTSYHLYDRLVLGTEKKEIPEAFRENRRGSII</sequence>
<protein>
    <submittedName>
        <fullName evidence="1">Uncharacterized protein</fullName>
    </submittedName>
</protein>
<keyword evidence="2" id="KW-1185">Reference proteome</keyword>
<reference evidence="1" key="1">
    <citation type="submission" date="2022-10" db="EMBL/GenBank/DDBJ databases">
        <title>Complete Genome of Trichothecium roseum strain YXFP-22015, a Plant Pathogen Isolated from Citrus.</title>
        <authorList>
            <person name="Wang Y."/>
            <person name="Zhu L."/>
        </authorList>
    </citation>
    <scope>NUCLEOTIDE SEQUENCE</scope>
    <source>
        <strain evidence="1">YXFP-22015</strain>
    </source>
</reference>
<evidence type="ECO:0000313" key="2">
    <source>
        <dbReference type="Proteomes" id="UP001163324"/>
    </source>
</evidence>
<dbReference type="Proteomes" id="UP001163324">
    <property type="component" value="Chromosome 9"/>
</dbReference>
<gene>
    <name evidence="1" type="ORF">N3K66_008452</name>
</gene>
<evidence type="ECO:0000313" key="1">
    <source>
        <dbReference type="EMBL" id="KAI9896280.1"/>
    </source>
</evidence>
<comment type="caution">
    <text evidence="1">The sequence shown here is derived from an EMBL/GenBank/DDBJ whole genome shotgun (WGS) entry which is preliminary data.</text>
</comment>